<evidence type="ECO:0000313" key="1">
    <source>
        <dbReference type="EMBL" id="MBB4045519.1"/>
    </source>
</evidence>
<dbReference type="Proteomes" id="UP000560658">
    <property type="component" value="Unassembled WGS sequence"/>
</dbReference>
<evidence type="ECO:0008006" key="3">
    <source>
        <dbReference type="Google" id="ProtNLM"/>
    </source>
</evidence>
<sequence>MDKQKLVILVLSCDGYSDLWDDFFNLRDKYWVDCPYKWYLVTESKDYKRACVEVIKCGKELNWAGRLRKAVHSIDSQYFGVYLEDYFITEKVDNDVIADLINIMDNNGVTFLNTSDVFYNSIGMNDKTYFKEHLIIIPNNKLYGISTESAIWEKDYLLQKIGDKDYSAWQFEIDRVNEAQTPGGLGGFNLCDERMPFHVSIEPVVIQGKIYPAARRLFKKKGYEFLTKRGNLSFKEVFLFNLKMKMANIKCGKKIIKWLATRILGVKFFT</sequence>
<dbReference type="AlphaFoldDB" id="A0A840D3X0"/>
<comment type="caution">
    <text evidence="1">The sequence shown here is derived from an EMBL/GenBank/DDBJ whole genome shotgun (WGS) entry which is preliminary data.</text>
</comment>
<reference evidence="1" key="1">
    <citation type="submission" date="2020-08" db="EMBL/GenBank/DDBJ databases">
        <title>Genomic Encyclopedia of Type Strains, Phase IV (KMG-IV): sequencing the most valuable type-strain genomes for metagenomic binning, comparative biology and taxonomic classification.</title>
        <authorList>
            <person name="Goeker M."/>
        </authorList>
    </citation>
    <scope>NUCLEOTIDE SEQUENCE [LARGE SCALE GENOMIC DNA]</scope>
    <source>
        <strain evidence="1">DSM 105720</strain>
    </source>
</reference>
<accession>A0A840D3X0</accession>
<evidence type="ECO:0000313" key="2">
    <source>
        <dbReference type="Proteomes" id="UP000560658"/>
    </source>
</evidence>
<name>A0A840D3X0_9BACE</name>
<dbReference type="EMBL" id="JACIER010000015">
    <property type="protein sequence ID" value="MBB4045519.1"/>
    <property type="molecule type" value="Genomic_DNA"/>
</dbReference>
<protein>
    <recommendedName>
        <fullName evidence="3">Glycosyltransferase</fullName>
    </recommendedName>
</protein>
<keyword evidence="2" id="KW-1185">Reference proteome</keyword>
<gene>
    <name evidence="1" type="ORF">GGR06_003333</name>
</gene>
<proteinExistence type="predicted"/>
<organism evidence="1 2">
    <name type="scientific">Bacteroides reticulotermitis</name>
    <dbReference type="NCBI Taxonomy" id="1133319"/>
    <lineage>
        <taxon>Bacteria</taxon>
        <taxon>Pseudomonadati</taxon>
        <taxon>Bacteroidota</taxon>
        <taxon>Bacteroidia</taxon>
        <taxon>Bacteroidales</taxon>
        <taxon>Bacteroidaceae</taxon>
        <taxon>Bacteroides</taxon>
    </lineage>
</organism>
<dbReference type="RefSeq" id="WP_148298462.1">
    <property type="nucleotide sequence ID" value="NZ_JACIER010000015.1"/>
</dbReference>